<reference evidence="11" key="1">
    <citation type="submission" date="2016-10" db="EMBL/GenBank/DDBJ databases">
        <authorList>
            <person name="Varghese N."/>
            <person name="Submissions S."/>
        </authorList>
    </citation>
    <scope>NUCLEOTIDE SEQUENCE [LARGE SCALE GENOMIC DNA]</scope>
    <source>
        <strain evidence="11">DSM 27981</strain>
    </source>
</reference>
<accession>A0A1I2ALH3</accession>
<dbReference type="InterPro" id="IPR011622">
    <property type="entry name" value="7TMR_DISM_rcpt_extracell_dom2"/>
</dbReference>
<feature type="transmembrane region" description="Helical" evidence="8">
    <location>
        <begin position="260"/>
        <end position="277"/>
    </location>
</feature>
<evidence type="ECO:0000313" key="11">
    <source>
        <dbReference type="Proteomes" id="UP000199119"/>
    </source>
</evidence>
<keyword evidence="8" id="KW-0472">Membrane</keyword>
<dbReference type="InterPro" id="IPR036890">
    <property type="entry name" value="HATPase_C_sf"/>
</dbReference>
<evidence type="ECO:0000256" key="2">
    <source>
        <dbReference type="ARBA" id="ARBA00012438"/>
    </source>
</evidence>
<dbReference type="GO" id="GO:0005524">
    <property type="term" value="F:ATP binding"/>
    <property type="evidence" value="ECO:0007669"/>
    <property type="project" value="UniProtKB-KW"/>
</dbReference>
<evidence type="ECO:0000256" key="8">
    <source>
        <dbReference type="SAM" id="Phobius"/>
    </source>
</evidence>
<dbReference type="Proteomes" id="UP000199119">
    <property type="component" value="Unassembled WGS sequence"/>
</dbReference>
<dbReference type="SUPFAM" id="SSF55874">
    <property type="entry name" value="ATPase domain of HSP90 chaperone/DNA topoisomerase II/histidine kinase"/>
    <property type="match status" value="1"/>
</dbReference>
<dbReference type="SMART" id="SM00388">
    <property type="entry name" value="HisKA"/>
    <property type="match status" value="1"/>
</dbReference>
<keyword evidence="4" id="KW-0547">Nucleotide-binding</keyword>
<dbReference type="Pfam" id="PF02518">
    <property type="entry name" value="HATPase_c"/>
    <property type="match status" value="1"/>
</dbReference>
<dbReference type="InterPro" id="IPR005467">
    <property type="entry name" value="His_kinase_dom"/>
</dbReference>
<keyword evidence="5 10" id="KW-0418">Kinase</keyword>
<dbReference type="InterPro" id="IPR003594">
    <property type="entry name" value="HATPase_dom"/>
</dbReference>
<evidence type="ECO:0000256" key="1">
    <source>
        <dbReference type="ARBA" id="ARBA00000085"/>
    </source>
</evidence>
<dbReference type="OrthoDB" id="9812260at2"/>
<evidence type="ECO:0000256" key="3">
    <source>
        <dbReference type="ARBA" id="ARBA00022679"/>
    </source>
</evidence>
<feature type="transmembrane region" description="Helical" evidence="8">
    <location>
        <begin position="350"/>
        <end position="371"/>
    </location>
</feature>
<feature type="transmembrane region" description="Helical" evidence="8">
    <location>
        <begin position="314"/>
        <end position="338"/>
    </location>
</feature>
<evidence type="ECO:0000256" key="5">
    <source>
        <dbReference type="ARBA" id="ARBA00022777"/>
    </source>
</evidence>
<dbReference type="PANTHER" id="PTHR42878">
    <property type="entry name" value="TWO-COMPONENT HISTIDINE KINASE"/>
    <property type="match status" value="1"/>
</dbReference>
<dbReference type="STRING" id="1177982.SAMN04489711_10294"/>
<comment type="catalytic activity">
    <reaction evidence="1">
        <text>ATP + protein L-histidine = ADP + protein N-phospho-L-histidine.</text>
        <dbReference type="EC" id="2.7.13.3"/>
    </reaction>
</comment>
<gene>
    <name evidence="10" type="ORF">SAMN04489711_10294</name>
</gene>
<sequence length="662" mass="72807">MLSCPLPAIVAEPRPARLRPALATVLAWLLLLWITALPAPAWAFEEIPAQVALLIDRDGSQTIESVQHAGFRPVTVPLSLGYTGATTWLRLTIPPTHLPRLVLTMQPQVLDEVRLYRRAGAGHGDDGWEAVDGGDLHPYAQRERAEVQSSFNLSPSGTAPTTVYLRIRTQGSSLLRPWVFSPGDSLRFDSGLHGLIGLYCGMVLCLLGLSLIYWWSSREPIWGYSALFHLLSLLYTGFVLGFAAKYALDQQAFWVDRGTSLLGCAHFAGSNLLGWQLMRTFKAPRWTRLVYLVPLAAFPLQLACLLIWDAPRWAVFSNVVLVLVHVCIAPVAMWCISLPDRIVRYLMRSTSLIVAVYVVFYALPLLGIGHISELNVYPALPVNLALEIMQQCVLARHMQLQLRERLLLQSQLHDTATRLDVEERGRREAASFLDMLIHEVKNPLAAIRVAAATLRSGRLTDEGQRTARLNAIQRSVADIDAVLRQCTDTDLLERGAVRVERADHDVAQLLQAEVALHAADAETSGGEGSAPDRIALHAPGLPARVDAGLLRLMLRNLLDNALRYSPAGSTVQVTLSPQPQDGRDGFEIAVRNAAGRAGLPDAQRLFGKYYRAPRAQHLSGTGLGLFWVHEVAALNGGHIRYQPVSSSIDGAEGAEFTLWLPC</sequence>
<evidence type="ECO:0000256" key="4">
    <source>
        <dbReference type="ARBA" id="ARBA00022741"/>
    </source>
</evidence>
<dbReference type="AlphaFoldDB" id="A0A1I2ALH3"/>
<dbReference type="Gene3D" id="1.10.287.130">
    <property type="match status" value="1"/>
</dbReference>
<organism evidence="10 11">
    <name type="scientific">Paracidovorax wautersii</name>
    <dbReference type="NCBI Taxonomy" id="1177982"/>
    <lineage>
        <taxon>Bacteria</taxon>
        <taxon>Pseudomonadati</taxon>
        <taxon>Pseudomonadota</taxon>
        <taxon>Betaproteobacteria</taxon>
        <taxon>Burkholderiales</taxon>
        <taxon>Comamonadaceae</taxon>
        <taxon>Paracidovorax</taxon>
    </lineage>
</organism>
<keyword evidence="6" id="KW-0067">ATP-binding</keyword>
<dbReference type="SMART" id="SM00387">
    <property type="entry name" value="HATPase_c"/>
    <property type="match status" value="1"/>
</dbReference>
<dbReference type="RefSeq" id="WP_092937494.1">
    <property type="nucleotide sequence ID" value="NZ_FONX01000002.1"/>
</dbReference>
<feature type="transmembrane region" description="Helical" evidence="8">
    <location>
        <begin position="196"/>
        <end position="215"/>
    </location>
</feature>
<dbReference type="EMBL" id="FONX01000002">
    <property type="protein sequence ID" value="SFE44752.1"/>
    <property type="molecule type" value="Genomic_DNA"/>
</dbReference>
<evidence type="ECO:0000256" key="6">
    <source>
        <dbReference type="ARBA" id="ARBA00022840"/>
    </source>
</evidence>
<proteinExistence type="predicted"/>
<dbReference type="GO" id="GO:0000156">
    <property type="term" value="F:phosphorelay response regulator activity"/>
    <property type="evidence" value="ECO:0007669"/>
    <property type="project" value="TreeGrafter"/>
</dbReference>
<dbReference type="InterPro" id="IPR003661">
    <property type="entry name" value="HisK_dim/P_dom"/>
</dbReference>
<evidence type="ECO:0000313" key="10">
    <source>
        <dbReference type="EMBL" id="SFE44752.1"/>
    </source>
</evidence>
<feature type="transmembrane region" description="Helical" evidence="8">
    <location>
        <begin position="289"/>
        <end position="308"/>
    </location>
</feature>
<keyword evidence="11" id="KW-1185">Reference proteome</keyword>
<dbReference type="PROSITE" id="PS50109">
    <property type="entry name" value="HIS_KIN"/>
    <property type="match status" value="1"/>
</dbReference>
<name>A0A1I2ALH3_9BURK</name>
<dbReference type="Gene3D" id="3.30.565.10">
    <property type="entry name" value="Histidine kinase-like ATPase, C-terminal domain"/>
    <property type="match status" value="1"/>
</dbReference>
<dbReference type="InterPro" id="IPR050351">
    <property type="entry name" value="BphY/WalK/GraS-like"/>
</dbReference>
<keyword evidence="3" id="KW-0808">Transferase</keyword>
<keyword evidence="8" id="KW-1133">Transmembrane helix</keyword>
<feature type="transmembrane region" description="Helical" evidence="8">
    <location>
        <begin position="227"/>
        <end position="248"/>
    </location>
</feature>
<dbReference type="PANTHER" id="PTHR42878:SF7">
    <property type="entry name" value="SENSOR HISTIDINE KINASE GLRK"/>
    <property type="match status" value="1"/>
</dbReference>
<dbReference type="Pfam" id="PF07695">
    <property type="entry name" value="7TMR-DISM_7TM"/>
    <property type="match status" value="1"/>
</dbReference>
<dbReference type="CDD" id="cd00082">
    <property type="entry name" value="HisKA"/>
    <property type="match status" value="1"/>
</dbReference>
<dbReference type="Pfam" id="PF07696">
    <property type="entry name" value="7TMR-DISMED2"/>
    <property type="match status" value="1"/>
</dbReference>
<dbReference type="EC" id="2.7.13.3" evidence="2"/>
<dbReference type="Gene3D" id="2.60.40.2380">
    <property type="match status" value="1"/>
</dbReference>
<protein>
    <recommendedName>
        <fullName evidence="2">histidine kinase</fullName>
        <ecNumber evidence="2">2.7.13.3</ecNumber>
    </recommendedName>
</protein>
<dbReference type="InterPro" id="IPR036097">
    <property type="entry name" value="HisK_dim/P_sf"/>
</dbReference>
<evidence type="ECO:0000256" key="7">
    <source>
        <dbReference type="ARBA" id="ARBA00023012"/>
    </source>
</evidence>
<evidence type="ECO:0000259" key="9">
    <source>
        <dbReference type="PROSITE" id="PS50109"/>
    </source>
</evidence>
<keyword evidence="8" id="KW-0812">Transmembrane</keyword>
<dbReference type="GO" id="GO:0000155">
    <property type="term" value="F:phosphorelay sensor kinase activity"/>
    <property type="evidence" value="ECO:0007669"/>
    <property type="project" value="InterPro"/>
</dbReference>
<keyword evidence="7" id="KW-0902">Two-component regulatory system</keyword>
<feature type="domain" description="Histidine kinase" evidence="9">
    <location>
        <begin position="435"/>
        <end position="662"/>
    </location>
</feature>
<dbReference type="InterPro" id="IPR011623">
    <property type="entry name" value="7TMR_DISM_rcpt_extracell_dom1"/>
</dbReference>
<dbReference type="GO" id="GO:0007234">
    <property type="term" value="P:osmosensory signaling via phosphorelay pathway"/>
    <property type="evidence" value="ECO:0007669"/>
    <property type="project" value="TreeGrafter"/>
</dbReference>
<dbReference type="GO" id="GO:0030295">
    <property type="term" value="F:protein kinase activator activity"/>
    <property type="evidence" value="ECO:0007669"/>
    <property type="project" value="TreeGrafter"/>
</dbReference>
<dbReference type="SUPFAM" id="SSF47384">
    <property type="entry name" value="Homodimeric domain of signal transducing histidine kinase"/>
    <property type="match status" value="1"/>
</dbReference>